<sequence length="342" mass="40153">MNICFQYILKSYFKRLFSVLFITALVIYLTNSFELLGRFRDHKPLFLLQLSGLKLPYLISEISPLICMLSVLWLVNNLVKQNEFIIFFNNCISIRRIIKYLVLINLCFSLFLLLFISPISSRYLAQYDQTIDYLRGYDVSRDNLFFKLKGEKFIHIESLRNNLLSGITIAEVQANDLKRTTFCSLGRIKQAGQWNLEDCDIKDGNVQTHQDNYILQTNVKKKDIRYFEYSPYHLPFWNLPNLVVSLQKLGMPSSFVELYFYKQITRPLVVILFSLMPFFFFDLEKHKIWLNSSYVIVASFTGFLFLSVIANILTHYTNSAVLCSIVPIAVFLFFILFRISHI</sequence>
<accession>A0A2P1P994</accession>
<feature type="transmembrane region" description="Helical" evidence="6">
    <location>
        <begin position="319"/>
        <end position="337"/>
    </location>
</feature>
<proteinExistence type="predicted"/>
<dbReference type="Proteomes" id="UP000241762">
    <property type="component" value="Chromosome"/>
</dbReference>
<keyword evidence="8" id="KW-1185">Reference proteome</keyword>
<evidence type="ECO:0000313" key="8">
    <source>
        <dbReference type="Proteomes" id="UP000241762"/>
    </source>
</evidence>
<feature type="transmembrane region" description="Helical" evidence="6">
    <location>
        <begin position="55"/>
        <end position="76"/>
    </location>
</feature>
<dbReference type="InterPro" id="IPR005495">
    <property type="entry name" value="LptG/LptF_permease"/>
</dbReference>
<name>A0A2P1P994_9RICK</name>
<feature type="transmembrane region" description="Helical" evidence="6">
    <location>
        <begin position="293"/>
        <end position="313"/>
    </location>
</feature>
<dbReference type="RefSeq" id="WP_106874674.1">
    <property type="nucleotide sequence ID" value="NZ_CP027845.1"/>
</dbReference>
<dbReference type="Pfam" id="PF03739">
    <property type="entry name" value="LptF_LptG"/>
    <property type="match status" value="1"/>
</dbReference>
<gene>
    <name evidence="7" type="ORF">phytr_9000</name>
</gene>
<evidence type="ECO:0000313" key="7">
    <source>
        <dbReference type="EMBL" id="AVP87830.1"/>
    </source>
</evidence>
<evidence type="ECO:0000256" key="1">
    <source>
        <dbReference type="ARBA" id="ARBA00004651"/>
    </source>
</evidence>
<keyword evidence="3 6" id="KW-0812">Transmembrane</keyword>
<feature type="transmembrane region" description="Helical" evidence="6">
    <location>
        <begin position="97"/>
        <end position="116"/>
    </location>
</feature>
<dbReference type="OrthoDB" id="9798468at2"/>
<reference evidence="7 8" key="1">
    <citation type="submission" date="2018-03" db="EMBL/GenBank/DDBJ databases">
        <title>A gene transfer event suggests a long-term partnership between eustigmatophyte algae and a novel lineage of endosymbiotic bacteria.</title>
        <authorList>
            <person name="Yurchenko T."/>
            <person name="Sevcikova T."/>
            <person name="Pribyl P."/>
            <person name="El Karkouri K."/>
            <person name="Klimes V."/>
            <person name="Amaral R."/>
            <person name="Zbrankova V."/>
            <person name="Kim E."/>
            <person name="Raoult D."/>
            <person name="Santos L.M.A."/>
            <person name="Elias M."/>
        </authorList>
    </citation>
    <scope>NUCLEOTIDE SEQUENCE [LARGE SCALE GENOMIC DNA]</scope>
    <source>
        <strain evidence="7">CCALA 838</strain>
    </source>
</reference>
<evidence type="ECO:0000256" key="2">
    <source>
        <dbReference type="ARBA" id="ARBA00022475"/>
    </source>
</evidence>
<keyword evidence="4 6" id="KW-1133">Transmembrane helix</keyword>
<evidence type="ECO:0000256" key="5">
    <source>
        <dbReference type="ARBA" id="ARBA00023136"/>
    </source>
</evidence>
<organism evidence="7 8">
    <name type="scientific">Candidatus Phycorickettsia trachydisci</name>
    <dbReference type="NCBI Taxonomy" id="2115978"/>
    <lineage>
        <taxon>Bacteria</taxon>
        <taxon>Pseudomonadati</taxon>
        <taxon>Pseudomonadota</taxon>
        <taxon>Alphaproteobacteria</taxon>
        <taxon>Rickettsiales</taxon>
        <taxon>Rickettsiaceae</taxon>
        <taxon>Candidatus Phycorickettsia</taxon>
    </lineage>
</organism>
<evidence type="ECO:0000256" key="3">
    <source>
        <dbReference type="ARBA" id="ARBA00022692"/>
    </source>
</evidence>
<dbReference type="PANTHER" id="PTHR33529:SF6">
    <property type="entry name" value="YJGP_YJGQ FAMILY PERMEASE"/>
    <property type="match status" value="1"/>
</dbReference>
<dbReference type="KEGG" id="ptc:phytr_9000"/>
<keyword evidence="2" id="KW-1003">Cell membrane</keyword>
<dbReference type="GO" id="GO:0043190">
    <property type="term" value="C:ATP-binding cassette (ABC) transporter complex"/>
    <property type="evidence" value="ECO:0007669"/>
    <property type="project" value="TreeGrafter"/>
</dbReference>
<dbReference type="EMBL" id="CP027845">
    <property type="protein sequence ID" value="AVP87830.1"/>
    <property type="molecule type" value="Genomic_DNA"/>
</dbReference>
<feature type="transmembrane region" description="Helical" evidence="6">
    <location>
        <begin position="264"/>
        <end position="281"/>
    </location>
</feature>
<evidence type="ECO:0000256" key="4">
    <source>
        <dbReference type="ARBA" id="ARBA00022989"/>
    </source>
</evidence>
<dbReference type="GO" id="GO:0015920">
    <property type="term" value="P:lipopolysaccharide transport"/>
    <property type="evidence" value="ECO:0007669"/>
    <property type="project" value="TreeGrafter"/>
</dbReference>
<evidence type="ECO:0008006" key="9">
    <source>
        <dbReference type="Google" id="ProtNLM"/>
    </source>
</evidence>
<comment type="subcellular location">
    <subcellularLocation>
        <location evidence="1">Cell membrane</location>
        <topology evidence="1">Multi-pass membrane protein</topology>
    </subcellularLocation>
</comment>
<keyword evidence="5 6" id="KW-0472">Membrane</keyword>
<dbReference type="AlphaFoldDB" id="A0A2P1P994"/>
<protein>
    <recommendedName>
        <fullName evidence="9">Permease</fullName>
    </recommendedName>
</protein>
<feature type="transmembrane region" description="Helical" evidence="6">
    <location>
        <begin position="12"/>
        <end position="30"/>
    </location>
</feature>
<dbReference type="PANTHER" id="PTHR33529">
    <property type="entry name" value="SLR0882 PROTEIN-RELATED"/>
    <property type="match status" value="1"/>
</dbReference>
<evidence type="ECO:0000256" key="6">
    <source>
        <dbReference type="SAM" id="Phobius"/>
    </source>
</evidence>